<feature type="compositionally biased region" description="Basic and acidic residues" evidence="3">
    <location>
        <begin position="379"/>
        <end position="388"/>
    </location>
</feature>
<evidence type="ECO:0000256" key="2">
    <source>
        <dbReference type="PROSITE-ProRule" id="PRU00117"/>
    </source>
</evidence>
<accession>A0A6A3C137</accession>
<name>A0A6A3C137_HIBSY</name>
<feature type="compositionally biased region" description="Basic and acidic residues" evidence="3">
    <location>
        <begin position="306"/>
        <end position="316"/>
    </location>
</feature>
<dbReference type="Pfam" id="PF01918">
    <property type="entry name" value="Alba"/>
    <property type="match status" value="1"/>
</dbReference>
<dbReference type="Proteomes" id="UP000436088">
    <property type="component" value="Unassembled WGS sequence"/>
</dbReference>
<dbReference type="InterPro" id="IPR004087">
    <property type="entry name" value="KH_dom"/>
</dbReference>
<reference evidence="5" key="1">
    <citation type="submission" date="2019-09" db="EMBL/GenBank/DDBJ databases">
        <title>Draft genome information of white flower Hibiscus syriacus.</title>
        <authorList>
            <person name="Kim Y.-M."/>
        </authorList>
    </citation>
    <scope>NUCLEOTIDE SEQUENCE [LARGE SCALE GENOMIC DNA]</scope>
    <source>
        <strain evidence="5">YM2019G1</strain>
    </source>
</reference>
<evidence type="ECO:0000256" key="1">
    <source>
        <dbReference type="ARBA" id="ARBA00022737"/>
    </source>
</evidence>
<evidence type="ECO:0000313" key="5">
    <source>
        <dbReference type="EMBL" id="KAE8720962.1"/>
    </source>
</evidence>
<keyword evidence="1" id="KW-0677">Repeat</keyword>
<dbReference type="SUPFAM" id="SSF82704">
    <property type="entry name" value="AlbA-like"/>
    <property type="match status" value="1"/>
</dbReference>
<feature type="domain" description="K Homology" evidence="4">
    <location>
        <begin position="459"/>
        <end position="516"/>
    </location>
</feature>
<keyword evidence="6" id="KW-1185">Reference proteome</keyword>
<comment type="caution">
    <text evidence="5">The sequence shown here is derived from an EMBL/GenBank/DDBJ whole genome shotgun (WGS) entry which is preliminary data.</text>
</comment>
<dbReference type="GO" id="GO:0003723">
    <property type="term" value="F:RNA binding"/>
    <property type="evidence" value="ECO:0007669"/>
    <property type="project" value="UniProtKB-UniRule"/>
</dbReference>
<feature type="compositionally biased region" description="Basic and acidic residues" evidence="3">
    <location>
        <begin position="402"/>
        <end position="412"/>
    </location>
</feature>
<feature type="compositionally biased region" description="Basic and acidic residues" evidence="3">
    <location>
        <begin position="323"/>
        <end position="340"/>
    </location>
</feature>
<gene>
    <name evidence="5" type="ORF">F3Y22_tig00017792pilonHSYRG00008</name>
</gene>
<dbReference type="Gene3D" id="3.30.1370.10">
    <property type="entry name" value="K Homology domain, type 1"/>
    <property type="match status" value="3"/>
</dbReference>
<protein>
    <submittedName>
        <fullName evidence="5">Alba DNA/RNA-binding protein</fullName>
    </submittedName>
</protein>
<dbReference type="InterPro" id="IPR036882">
    <property type="entry name" value="Alba-like_dom_sf"/>
</dbReference>
<dbReference type="SMART" id="SM00322">
    <property type="entry name" value="KH"/>
    <property type="match status" value="3"/>
</dbReference>
<organism evidence="5 6">
    <name type="scientific">Hibiscus syriacus</name>
    <name type="common">Rose of Sharon</name>
    <dbReference type="NCBI Taxonomy" id="106335"/>
    <lineage>
        <taxon>Eukaryota</taxon>
        <taxon>Viridiplantae</taxon>
        <taxon>Streptophyta</taxon>
        <taxon>Embryophyta</taxon>
        <taxon>Tracheophyta</taxon>
        <taxon>Spermatophyta</taxon>
        <taxon>Magnoliopsida</taxon>
        <taxon>eudicotyledons</taxon>
        <taxon>Gunneridae</taxon>
        <taxon>Pentapetalae</taxon>
        <taxon>rosids</taxon>
        <taxon>malvids</taxon>
        <taxon>Malvales</taxon>
        <taxon>Malvaceae</taxon>
        <taxon>Malvoideae</taxon>
        <taxon>Hibiscus</taxon>
    </lineage>
</organism>
<keyword evidence="2" id="KW-0694">RNA-binding</keyword>
<dbReference type="EMBL" id="VEPZ02000665">
    <property type="protein sequence ID" value="KAE8720962.1"/>
    <property type="molecule type" value="Genomic_DNA"/>
</dbReference>
<dbReference type="SUPFAM" id="SSF54791">
    <property type="entry name" value="Eukaryotic type KH-domain (KH-domain type I)"/>
    <property type="match status" value="3"/>
</dbReference>
<feature type="domain" description="K Homology" evidence="4">
    <location>
        <begin position="767"/>
        <end position="849"/>
    </location>
</feature>
<dbReference type="AlphaFoldDB" id="A0A6A3C137"/>
<feature type="compositionally biased region" description="Basic and acidic residues" evidence="3">
    <location>
        <begin position="426"/>
        <end position="453"/>
    </location>
</feature>
<dbReference type="CDD" id="cd22460">
    <property type="entry name" value="KH-I_PEPPER_rpt2_like"/>
    <property type="match status" value="1"/>
</dbReference>
<feature type="domain" description="K Homology" evidence="4">
    <location>
        <begin position="607"/>
        <end position="681"/>
    </location>
</feature>
<dbReference type="InterPro" id="IPR002775">
    <property type="entry name" value="DNA/RNA-bd_Alba-like"/>
</dbReference>
<proteinExistence type="predicted"/>
<feature type="compositionally biased region" description="Basic and acidic residues" evidence="3">
    <location>
        <begin position="354"/>
        <end position="364"/>
    </location>
</feature>
<dbReference type="PROSITE" id="PS50084">
    <property type="entry name" value="KH_TYPE_1"/>
    <property type="match status" value="2"/>
</dbReference>
<sequence length="896" mass="99600">MGAEAVVATGGGVEAQKNRIQVSNTKKPLFFYVNLAKRYIQQHNEVELSALGMAITTVVTIAEILKNNGLAIEKNGYIGFDPTFFDQDRITFEKLNSKGQTFPSNFICPLLFPDTEISYIAVISRSPSSAASLSIGFRLLLLAYSVVTIAEVRYPICLFHSRVEHISTWVLPPSNTIMDEVDQSFVENEVGQAQEHENLGQNMNLGHDLNLEQNASIEHNENSEHIANLEYLAMLEQFLDLKENPEENLEEQMLQQESENLEYIANLEQYFGLKENPEENLEEQKLQQESEQQNLNLTENPEENLEEQKLQQESEHQNLNLKENPEEKLEELKLQQESEHQNLNLKENPEENLEEQKVQQESDHQNLNLTENLEDNLEEQKLQQESEHQNLNLSENPEENLEEQKMQQESEHQNLNLKENPEENLEEKKLQQESEQQPKEHEDEAVVGDDEKKWPGWPGESVFRMLVPAQKVGCIIGHKGELIKNITEETRARIKIIGGPPGTIEKAESIINKTPLMRNHILIAGIIIEHFKVLRVCSELTDISCMNNCTKKLAGNFRTWMTGVMVSAKEEPDSSLPPAMDGLLRVHKRLIDGLEADSTYGTSAVGTKISTRLLVPASQASSLIGKQGTTVKLIQGAANCRIRVLEEDLPVFALQDDRVVQVVGEAVGVHKGLELIASHLRNFLMQKSNSRMDHMPPHQTWGPPQGVPQNASGGAGFGHNPQYMLPPWQLDNYYHPDMPLTDKQPHQGLSAHGREAPMGAHGSSNLNAASMITKVPPLHTCSLGKCRFLSYASAVIGTAGEIISFIRLVSGAFVSIQETTDAPGEMTFEISGAASQTFIAEAAAARTGQGQGGGIADQAYNPYATHGSVYASLQSNQGHADHAGGYSSGYGSNHGY</sequence>
<evidence type="ECO:0000259" key="4">
    <source>
        <dbReference type="SMART" id="SM00322"/>
    </source>
</evidence>
<dbReference type="Gene3D" id="3.30.110.20">
    <property type="entry name" value="Alba-like domain"/>
    <property type="match status" value="1"/>
</dbReference>
<evidence type="ECO:0000313" key="6">
    <source>
        <dbReference type="Proteomes" id="UP000436088"/>
    </source>
</evidence>
<dbReference type="InterPro" id="IPR036612">
    <property type="entry name" value="KH_dom_type_1_sf"/>
</dbReference>
<dbReference type="PANTHER" id="PTHR10288">
    <property type="entry name" value="KH DOMAIN CONTAINING RNA BINDING PROTEIN"/>
    <property type="match status" value="1"/>
</dbReference>
<feature type="region of interest" description="Disordered" evidence="3">
    <location>
        <begin position="739"/>
        <end position="762"/>
    </location>
</feature>
<feature type="region of interest" description="Disordered" evidence="3">
    <location>
        <begin position="301"/>
        <end position="364"/>
    </location>
</feature>
<dbReference type="InterPro" id="IPR004088">
    <property type="entry name" value="KH_dom_type_1"/>
</dbReference>
<evidence type="ECO:0000256" key="3">
    <source>
        <dbReference type="SAM" id="MobiDB-lite"/>
    </source>
</evidence>
<dbReference type="Pfam" id="PF00013">
    <property type="entry name" value="KH_1"/>
    <property type="match status" value="3"/>
</dbReference>
<feature type="region of interest" description="Disordered" evidence="3">
    <location>
        <begin position="379"/>
        <end position="453"/>
    </location>
</feature>